<dbReference type="Proteomes" id="UP000238042">
    <property type="component" value="Unassembled WGS sequence"/>
</dbReference>
<name>A0A2S8A7S4_9FLAO</name>
<proteinExistence type="predicted"/>
<dbReference type="InterPro" id="IPR011008">
    <property type="entry name" value="Dimeric_a/b-barrel"/>
</dbReference>
<keyword evidence="2" id="KW-0503">Monooxygenase</keyword>
<dbReference type="InterPro" id="IPR050744">
    <property type="entry name" value="AI-2_Isomerase_LsrG"/>
</dbReference>
<evidence type="ECO:0000259" key="1">
    <source>
        <dbReference type="PROSITE" id="PS51725"/>
    </source>
</evidence>
<dbReference type="GO" id="GO:0004497">
    <property type="term" value="F:monooxygenase activity"/>
    <property type="evidence" value="ECO:0007669"/>
    <property type="project" value="UniProtKB-KW"/>
</dbReference>
<reference evidence="2 3" key="1">
    <citation type="submission" date="2018-02" db="EMBL/GenBank/DDBJ databases">
        <title>Genome sequences of Apibacter spp., gut symbionts of Asian honey bees.</title>
        <authorList>
            <person name="Kwong W.K."/>
            <person name="Steele M.I."/>
            <person name="Moran N.A."/>
        </authorList>
    </citation>
    <scope>NUCLEOTIDE SEQUENCE [LARGE SCALE GENOMIC DNA]</scope>
    <source>
        <strain evidence="3">wkB301</strain>
    </source>
</reference>
<dbReference type="InterPro" id="IPR007138">
    <property type="entry name" value="ABM_dom"/>
</dbReference>
<dbReference type="Gene3D" id="3.30.70.100">
    <property type="match status" value="1"/>
</dbReference>
<dbReference type="PANTHER" id="PTHR33336:SF3">
    <property type="entry name" value="ABM DOMAIN-CONTAINING PROTEIN"/>
    <property type="match status" value="1"/>
</dbReference>
<evidence type="ECO:0000313" key="3">
    <source>
        <dbReference type="Proteomes" id="UP000238042"/>
    </source>
</evidence>
<comment type="caution">
    <text evidence="2">The sequence shown here is derived from an EMBL/GenBank/DDBJ whole genome shotgun (WGS) entry which is preliminary data.</text>
</comment>
<keyword evidence="3" id="KW-1185">Reference proteome</keyword>
<dbReference type="AlphaFoldDB" id="A0A2S8A7S4"/>
<feature type="domain" description="ABM" evidence="1">
    <location>
        <begin position="4"/>
        <end position="92"/>
    </location>
</feature>
<dbReference type="OrthoDB" id="9806189at2"/>
<accession>A0A2S8A7S4</accession>
<dbReference type="PROSITE" id="PS51725">
    <property type="entry name" value="ABM"/>
    <property type="match status" value="1"/>
</dbReference>
<dbReference type="Pfam" id="PF03992">
    <property type="entry name" value="ABM"/>
    <property type="match status" value="1"/>
</dbReference>
<sequence length="96" mass="11448">MTELKIIATLIIKNGYNREFEEILHFIADESRKESGNISYEIHQDIKNPLKFLILETWKSQEAINEHNLTLHFKKFTDSIKNKIDMLQIDIIKKIY</sequence>
<dbReference type="GO" id="GO:0005829">
    <property type="term" value="C:cytosol"/>
    <property type="evidence" value="ECO:0007669"/>
    <property type="project" value="TreeGrafter"/>
</dbReference>
<evidence type="ECO:0000313" key="2">
    <source>
        <dbReference type="EMBL" id="PQL90625.1"/>
    </source>
</evidence>
<dbReference type="EMBL" id="PSZM01000046">
    <property type="protein sequence ID" value="PQL90625.1"/>
    <property type="molecule type" value="Genomic_DNA"/>
</dbReference>
<organism evidence="2 3">
    <name type="scientific">Apibacter adventoris</name>
    <dbReference type="NCBI Taxonomy" id="1679466"/>
    <lineage>
        <taxon>Bacteria</taxon>
        <taxon>Pseudomonadati</taxon>
        <taxon>Bacteroidota</taxon>
        <taxon>Flavobacteriia</taxon>
        <taxon>Flavobacteriales</taxon>
        <taxon>Weeksellaceae</taxon>
        <taxon>Apibacter</taxon>
    </lineage>
</organism>
<dbReference type="RefSeq" id="WP_105247765.1">
    <property type="nucleotide sequence ID" value="NZ_PSZM01000046.1"/>
</dbReference>
<keyword evidence="2" id="KW-0560">Oxidoreductase</keyword>
<dbReference type="SUPFAM" id="SSF54909">
    <property type="entry name" value="Dimeric alpha+beta barrel"/>
    <property type="match status" value="1"/>
</dbReference>
<dbReference type="PANTHER" id="PTHR33336">
    <property type="entry name" value="QUINOL MONOOXYGENASE YGIN-RELATED"/>
    <property type="match status" value="1"/>
</dbReference>
<gene>
    <name evidence="2" type="ORF">C4S77_12175</name>
</gene>
<protein>
    <submittedName>
        <fullName evidence="2">Antibiotic biosynthesis monooxygenase</fullName>
    </submittedName>
</protein>